<dbReference type="AlphaFoldDB" id="A0A371GGE1"/>
<organism evidence="1 2">
    <name type="scientific">Mucuna pruriens</name>
    <name type="common">Velvet bean</name>
    <name type="synonym">Dolichos pruriens</name>
    <dbReference type="NCBI Taxonomy" id="157652"/>
    <lineage>
        <taxon>Eukaryota</taxon>
        <taxon>Viridiplantae</taxon>
        <taxon>Streptophyta</taxon>
        <taxon>Embryophyta</taxon>
        <taxon>Tracheophyta</taxon>
        <taxon>Spermatophyta</taxon>
        <taxon>Magnoliopsida</taxon>
        <taxon>eudicotyledons</taxon>
        <taxon>Gunneridae</taxon>
        <taxon>Pentapetalae</taxon>
        <taxon>rosids</taxon>
        <taxon>fabids</taxon>
        <taxon>Fabales</taxon>
        <taxon>Fabaceae</taxon>
        <taxon>Papilionoideae</taxon>
        <taxon>50 kb inversion clade</taxon>
        <taxon>NPAAA clade</taxon>
        <taxon>indigoferoid/millettioid clade</taxon>
        <taxon>Phaseoleae</taxon>
        <taxon>Mucuna</taxon>
    </lineage>
</organism>
<feature type="non-terminal residue" evidence="1">
    <location>
        <position position="1"/>
    </location>
</feature>
<sequence>MVFLFGEPCQDAFYDQKRLFITLLLSNYIIGRFFFTSYTHSYVIAHALHTFDTTHANNNTTN</sequence>
<proteinExistence type="predicted"/>
<keyword evidence="2" id="KW-1185">Reference proteome</keyword>
<dbReference type="Proteomes" id="UP000257109">
    <property type="component" value="Unassembled WGS sequence"/>
</dbReference>
<comment type="caution">
    <text evidence="1">The sequence shown here is derived from an EMBL/GenBank/DDBJ whole genome shotgun (WGS) entry which is preliminary data.</text>
</comment>
<protein>
    <submittedName>
        <fullName evidence="1">Uncharacterized protein</fullName>
    </submittedName>
</protein>
<name>A0A371GGE1_MUCPR</name>
<reference evidence="1" key="1">
    <citation type="submission" date="2018-05" db="EMBL/GenBank/DDBJ databases">
        <title>Draft genome of Mucuna pruriens seed.</title>
        <authorList>
            <person name="Nnadi N.E."/>
            <person name="Vos R."/>
            <person name="Hasami M.H."/>
            <person name="Devisetty U.K."/>
            <person name="Aguiy J.C."/>
        </authorList>
    </citation>
    <scope>NUCLEOTIDE SEQUENCE [LARGE SCALE GENOMIC DNA]</scope>
    <source>
        <strain evidence="1">JCA_2017</strain>
    </source>
</reference>
<gene>
    <name evidence="1" type="ORF">CR513_28693</name>
</gene>
<evidence type="ECO:0000313" key="1">
    <source>
        <dbReference type="EMBL" id="RDX89570.1"/>
    </source>
</evidence>
<accession>A0A371GGE1</accession>
<dbReference type="EMBL" id="QJKJ01005635">
    <property type="protein sequence ID" value="RDX89570.1"/>
    <property type="molecule type" value="Genomic_DNA"/>
</dbReference>
<evidence type="ECO:0000313" key="2">
    <source>
        <dbReference type="Proteomes" id="UP000257109"/>
    </source>
</evidence>